<evidence type="ECO:0000313" key="1">
    <source>
        <dbReference type="EMBL" id="SDU47539.1"/>
    </source>
</evidence>
<keyword evidence="2" id="KW-1185">Reference proteome</keyword>
<accession>A0A1H2ITR7</accession>
<gene>
    <name evidence="1" type="ORF">SAMN04488563_2006</name>
</gene>
<dbReference type="EMBL" id="LT629791">
    <property type="protein sequence ID" value="SDU47539.1"/>
    <property type="molecule type" value="Genomic_DNA"/>
</dbReference>
<organism evidence="1 2">
    <name type="scientific">Jiangella alkaliphila</name>
    <dbReference type="NCBI Taxonomy" id="419479"/>
    <lineage>
        <taxon>Bacteria</taxon>
        <taxon>Bacillati</taxon>
        <taxon>Actinomycetota</taxon>
        <taxon>Actinomycetes</taxon>
        <taxon>Jiangellales</taxon>
        <taxon>Jiangellaceae</taxon>
        <taxon>Jiangella</taxon>
    </lineage>
</organism>
<dbReference type="STRING" id="419479.SAMN04488563_2006"/>
<dbReference type="Proteomes" id="UP000182977">
    <property type="component" value="Chromosome I"/>
</dbReference>
<dbReference type="RefSeq" id="WP_157524232.1">
    <property type="nucleotide sequence ID" value="NZ_LT629791.1"/>
</dbReference>
<protein>
    <submittedName>
        <fullName evidence="1">Uncharacterized protein</fullName>
    </submittedName>
</protein>
<dbReference type="AlphaFoldDB" id="A0A1H2ITR7"/>
<proteinExistence type="predicted"/>
<sequence>MSNPTTWRLPLAALGVVLAQLLTVAVLMIGADEVKAERLDTVRDAAVTRCGDRP</sequence>
<reference evidence="2" key="1">
    <citation type="submission" date="2016-10" db="EMBL/GenBank/DDBJ databases">
        <authorList>
            <person name="Varghese N."/>
            <person name="Submissions S."/>
        </authorList>
    </citation>
    <scope>NUCLEOTIDE SEQUENCE [LARGE SCALE GENOMIC DNA]</scope>
    <source>
        <strain evidence="2">DSM 45079</strain>
    </source>
</reference>
<name>A0A1H2ITR7_9ACTN</name>
<evidence type="ECO:0000313" key="2">
    <source>
        <dbReference type="Proteomes" id="UP000182977"/>
    </source>
</evidence>